<keyword evidence="2" id="KW-1185">Reference proteome</keyword>
<dbReference type="RefSeq" id="WP_307778598.1">
    <property type="nucleotide sequence ID" value="NZ_CP071520.1"/>
</dbReference>
<protein>
    <submittedName>
        <fullName evidence="1">Type VI secretion system baseplate subunit TssK</fullName>
    </submittedName>
</protein>
<dbReference type="InterPro" id="IPR010263">
    <property type="entry name" value="T6SS_TssK"/>
</dbReference>
<evidence type="ECO:0000313" key="1">
    <source>
        <dbReference type="EMBL" id="MDQ4625414.1"/>
    </source>
</evidence>
<sequence>MIPTVNMENAMTLPSKLLWSEGLAIGPQQFQQLDRYHEARLQRLASLINPHLWGVHSVSWNADALANNSLRADAMSLVFQDGELFDAPLGDVLPSAVDLSKLPSSEHSFTFYAALPALRAHGGNSSSAGARYVQVDIETPDLYSEAVSIDVAYLKKRVYLLSQLEPLNDYLAIPLIRLYRAGNGGFEVDTSFIPPGLTISAESSLQKMLESLIDRMGAKVEALYSRHRQPGKNTVEFHGGDVSSFWMLNTLSTASATLSHCASYRRHHPVYLFEKLMALAGGLMTFSKKYTLSDLPAYCHDDAAPGFGKLDGIIRDLIDTVLLSRYFPIALSNDMQQNTHYHGLLDAKRIDRQTELCLAVNADMPALELVATVPLQFKVSSPDTIELLLGRALPGAELRHMAQVPAEVPVRPNTYYFSIDNKGSIYDSMIKAQAIAIYVPSGIKGLKLELFGISGTAA</sequence>
<dbReference type="Pfam" id="PF05936">
    <property type="entry name" value="T6SS_VasE"/>
    <property type="match status" value="1"/>
</dbReference>
<accession>A0ABU0XPH1</accession>
<name>A0ABU0XPH1_9BURK</name>
<reference evidence="1 2" key="1">
    <citation type="submission" date="2023-08" db="EMBL/GenBank/DDBJ databases">
        <title>Draft genome sequence of Janthinobacterium lividum.</title>
        <authorList>
            <person name="Chun B.H."/>
            <person name="Lee Y."/>
        </authorList>
    </citation>
    <scope>NUCLEOTIDE SEQUENCE [LARGE SCALE GENOMIC DNA]</scope>
    <source>
        <strain evidence="1 2">AMJK</strain>
    </source>
</reference>
<dbReference type="PANTHER" id="PTHR35566">
    <property type="entry name" value="BLR3599 PROTEIN"/>
    <property type="match status" value="1"/>
</dbReference>
<organism evidence="1 2">
    <name type="scientific">Janthinobacterium lividum</name>
    <dbReference type="NCBI Taxonomy" id="29581"/>
    <lineage>
        <taxon>Bacteria</taxon>
        <taxon>Pseudomonadati</taxon>
        <taxon>Pseudomonadota</taxon>
        <taxon>Betaproteobacteria</taxon>
        <taxon>Burkholderiales</taxon>
        <taxon>Oxalobacteraceae</taxon>
        <taxon>Janthinobacterium</taxon>
    </lineage>
</organism>
<dbReference type="EMBL" id="JAVFKP010000001">
    <property type="protein sequence ID" value="MDQ4625414.1"/>
    <property type="molecule type" value="Genomic_DNA"/>
</dbReference>
<proteinExistence type="predicted"/>
<dbReference type="Proteomes" id="UP001237592">
    <property type="component" value="Unassembled WGS sequence"/>
</dbReference>
<evidence type="ECO:0000313" key="2">
    <source>
        <dbReference type="Proteomes" id="UP001237592"/>
    </source>
</evidence>
<gene>
    <name evidence="1" type="primary">tssK</name>
    <name evidence="1" type="ORF">RB624_05860</name>
</gene>
<comment type="caution">
    <text evidence="1">The sequence shown here is derived from an EMBL/GenBank/DDBJ whole genome shotgun (WGS) entry which is preliminary data.</text>
</comment>
<dbReference type="NCBIfam" id="TIGR03353">
    <property type="entry name" value="VI_chp_4"/>
    <property type="match status" value="1"/>
</dbReference>
<dbReference type="PANTHER" id="PTHR35566:SF1">
    <property type="entry name" value="TYPE VI SECRETION SYSTEM BASEPLATE COMPONENT TSSK1"/>
    <property type="match status" value="1"/>
</dbReference>